<dbReference type="Proteomes" id="UP000799538">
    <property type="component" value="Unassembled WGS sequence"/>
</dbReference>
<sequence>MPNLQAMELVQTKYLPNATSVSPMTKDRTNTTQRLTALDGHTEVDAHDANDITIKQRTEDDHPAYGARKLGHERHRSGTVASGKPSVSMHHHTIEPHVARFERAPVDSVSGEMDKVSSKLVQENDSQVSDIEGGTSNAENTTAGRCEAKQSSVHSSITEIGEEQCQRCSGRIHLVFVDEAVGGVSSLHRRWSFCHCTGLCRCGRWIRLVPSGG</sequence>
<evidence type="ECO:0000313" key="3">
    <source>
        <dbReference type="Proteomes" id="UP000799538"/>
    </source>
</evidence>
<keyword evidence="3" id="KW-1185">Reference proteome</keyword>
<gene>
    <name evidence="2" type="ORF">BDZ85DRAFT_268814</name>
</gene>
<protein>
    <submittedName>
        <fullName evidence="2">Uncharacterized protein</fullName>
    </submittedName>
</protein>
<organism evidence="2 3">
    <name type="scientific">Elsinoe ampelina</name>
    <dbReference type="NCBI Taxonomy" id="302913"/>
    <lineage>
        <taxon>Eukaryota</taxon>
        <taxon>Fungi</taxon>
        <taxon>Dikarya</taxon>
        <taxon>Ascomycota</taxon>
        <taxon>Pezizomycotina</taxon>
        <taxon>Dothideomycetes</taxon>
        <taxon>Dothideomycetidae</taxon>
        <taxon>Myriangiales</taxon>
        <taxon>Elsinoaceae</taxon>
        <taxon>Elsinoe</taxon>
    </lineage>
</organism>
<reference evidence="3" key="1">
    <citation type="journal article" date="2020" name="Stud. Mycol.">
        <title>101 Dothideomycetes genomes: A test case for predicting lifestyles and emergence of pathogens.</title>
        <authorList>
            <person name="Haridas S."/>
            <person name="Albert R."/>
            <person name="Binder M."/>
            <person name="Bloem J."/>
            <person name="LaButti K."/>
            <person name="Salamov A."/>
            <person name="Andreopoulos B."/>
            <person name="Baker S."/>
            <person name="Barry K."/>
            <person name="Bills G."/>
            <person name="Bluhm B."/>
            <person name="Cannon C."/>
            <person name="Castanera R."/>
            <person name="Culley D."/>
            <person name="Daum C."/>
            <person name="Ezra D."/>
            <person name="Gonzalez J."/>
            <person name="Henrissat B."/>
            <person name="Kuo A."/>
            <person name="Liang C."/>
            <person name="Lipzen A."/>
            <person name="Lutzoni F."/>
            <person name="Magnuson J."/>
            <person name="Mondo S."/>
            <person name="Nolan M."/>
            <person name="Ohm R."/>
            <person name="Pangilinan J."/>
            <person name="Park H.-J."/>
            <person name="Ramirez L."/>
            <person name="Alfaro M."/>
            <person name="Sun H."/>
            <person name="Tritt A."/>
            <person name="Yoshinaga Y."/>
            <person name="Zwiers L.-H."/>
            <person name="Turgeon B."/>
            <person name="Goodwin S."/>
            <person name="Spatafora J."/>
            <person name="Crous P."/>
            <person name="Grigoriev I."/>
        </authorList>
    </citation>
    <scope>NUCLEOTIDE SEQUENCE [LARGE SCALE GENOMIC DNA]</scope>
    <source>
        <strain evidence="3">CECT 20119</strain>
    </source>
</reference>
<accession>A0A6A6G0Z9</accession>
<dbReference type="AlphaFoldDB" id="A0A6A6G0Z9"/>
<name>A0A6A6G0Z9_9PEZI</name>
<feature type="region of interest" description="Disordered" evidence="1">
    <location>
        <begin position="121"/>
        <end position="143"/>
    </location>
</feature>
<evidence type="ECO:0000256" key="1">
    <source>
        <dbReference type="SAM" id="MobiDB-lite"/>
    </source>
</evidence>
<evidence type="ECO:0000313" key="2">
    <source>
        <dbReference type="EMBL" id="KAF2219323.1"/>
    </source>
</evidence>
<dbReference type="EMBL" id="ML992517">
    <property type="protein sequence ID" value="KAF2219323.1"/>
    <property type="molecule type" value="Genomic_DNA"/>
</dbReference>
<proteinExistence type="predicted"/>